<protein>
    <submittedName>
        <fullName evidence="2">Uncharacterized protein</fullName>
    </submittedName>
</protein>
<comment type="caution">
    <text evidence="2">The sequence shown here is derived from an EMBL/GenBank/DDBJ whole genome shotgun (WGS) entry which is preliminary data.</text>
</comment>
<feature type="region of interest" description="Disordered" evidence="1">
    <location>
        <begin position="132"/>
        <end position="170"/>
    </location>
</feature>
<dbReference type="EMBL" id="CAXLJL010000192">
    <property type="protein sequence ID" value="CAL5134363.1"/>
    <property type="molecule type" value="Genomic_DNA"/>
</dbReference>
<dbReference type="Proteomes" id="UP001497525">
    <property type="component" value="Unassembled WGS sequence"/>
</dbReference>
<dbReference type="AlphaFoldDB" id="A0AAV2TAK6"/>
<accession>A0AAV2TAK6</accession>
<feature type="compositionally biased region" description="Basic and acidic residues" evidence="1">
    <location>
        <begin position="157"/>
        <end position="170"/>
    </location>
</feature>
<organism evidence="2 3">
    <name type="scientific">Calicophoron daubneyi</name>
    <name type="common">Rumen fluke</name>
    <name type="synonym">Paramphistomum daubneyi</name>
    <dbReference type="NCBI Taxonomy" id="300641"/>
    <lineage>
        <taxon>Eukaryota</taxon>
        <taxon>Metazoa</taxon>
        <taxon>Spiralia</taxon>
        <taxon>Lophotrochozoa</taxon>
        <taxon>Platyhelminthes</taxon>
        <taxon>Trematoda</taxon>
        <taxon>Digenea</taxon>
        <taxon>Plagiorchiida</taxon>
        <taxon>Pronocephalata</taxon>
        <taxon>Paramphistomoidea</taxon>
        <taxon>Paramphistomidae</taxon>
        <taxon>Calicophoron</taxon>
    </lineage>
</organism>
<name>A0AAV2TAK6_CALDB</name>
<evidence type="ECO:0000256" key="1">
    <source>
        <dbReference type="SAM" id="MobiDB-lite"/>
    </source>
</evidence>
<proteinExistence type="predicted"/>
<evidence type="ECO:0000313" key="3">
    <source>
        <dbReference type="Proteomes" id="UP001497525"/>
    </source>
</evidence>
<reference evidence="2" key="1">
    <citation type="submission" date="2024-06" db="EMBL/GenBank/DDBJ databases">
        <authorList>
            <person name="Liu X."/>
            <person name="Lenzi L."/>
            <person name="Haldenby T S."/>
            <person name="Uol C."/>
        </authorList>
    </citation>
    <scope>NUCLEOTIDE SEQUENCE</scope>
</reference>
<feature type="compositionally biased region" description="Acidic residues" evidence="1">
    <location>
        <begin position="147"/>
        <end position="156"/>
    </location>
</feature>
<evidence type="ECO:0000313" key="2">
    <source>
        <dbReference type="EMBL" id="CAL5134363.1"/>
    </source>
</evidence>
<feature type="compositionally biased region" description="Polar residues" evidence="1">
    <location>
        <begin position="132"/>
        <end position="141"/>
    </location>
</feature>
<sequence>MQKILTGLMQQVGGVTASVARIDENCKHIKESMDSLHTGEKNAAITLPNCPTVGILRTLVRNLLSRLISPSISEEIHCTGKGRPYVFKNSRLHGFLLNQVCQRPGFATVAANAVNAEARLWFKLRRERTKTQNPQAINFTPGNECDKTDEGEEESSVEDREQGERYNKTL</sequence>
<gene>
    <name evidence="2" type="ORF">CDAUBV1_LOCUS7561</name>
</gene>